<dbReference type="PANTHER" id="PTHR44591:SF3">
    <property type="entry name" value="RESPONSE REGULATORY DOMAIN-CONTAINING PROTEIN"/>
    <property type="match status" value="1"/>
</dbReference>
<sequence length="385" mass="44181">MGSPHRFSVLLVTDNAEEIKSVSNMIKRQFPFFFIVKTEEDALKMILEKNIDVLLMGLNSLQENEVFYLHLLSTKKHIEKIIYRKIVLCSRDELREAFKICNKDVFDDYFVIRPLYDPFHILIRLRFIRQVRDNQAPNPMSNLSINDLSNYFDQVANCQDSLDDLNKESFEKLLGIVSSSMKQMKNQIVQNRTLTDNHKQEIGSLIDTHTEKHLIKQVSEHQSTSNASAHDVVKDIADIAVLKKERLQHPETSSIDNNSNILILEDDITSRDDIKLNLESAGYHAQTSGSAMHAIKMMQTWKPDIVLIDLTLPDMSPLFVISSIKNDPDMSHTRIIVLAKAGDKDNAQESMKMGVNEIMRKPLDRDMLIYKIKYNIKAIADAGQH</sequence>
<evidence type="ECO:0000313" key="4">
    <source>
        <dbReference type="EMBL" id="SIS94173.1"/>
    </source>
</evidence>
<dbReference type="STRING" id="619304.SAMN05421760_108102"/>
<dbReference type="PANTHER" id="PTHR44591">
    <property type="entry name" value="STRESS RESPONSE REGULATOR PROTEIN 1"/>
    <property type="match status" value="1"/>
</dbReference>
<dbReference type="Pfam" id="PF00072">
    <property type="entry name" value="Response_reg"/>
    <property type="match status" value="1"/>
</dbReference>
<keyword evidence="1 2" id="KW-0597">Phosphoprotein</keyword>
<accession>A0A1N7N6Z1</accession>
<feature type="domain" description="Response regulatory" evidence="3">
    <location>
        <begin position="260"/>
        <end position="376"/>
    </location>
</feature>
<dbReference type="InterPro" id="IPR011006">
    <property type="entry name" value="CheY-like_superfamily"/>
</dbReference>
<dbReference type="AlphaFoldDB" id="A0A1N7N6Z1"/>
<dbReference type="GO" id="GO:0000160">
    <property type="term" value="P:phosphorelay signal transduction system"/>
    <property type="evidence" value="ECO:0007669"/>
    <property type="project" value="InterPro"/>
</dbReference>
<evidence type="ECO:0000256" key="1">
    <source>
        <dbReference type="ARBA" id="ARBA00022553"/>
    </source>
</evidence>
<gene>
    <name evidence="4" type="ORF">SAMN05421760_108102</name>
</gene>
<organism evidence="4 5">
    <name type="scientific">Neptunomonas antarctica</name>
    <dbReference type="NCBI Taxonomy" id="619304"/>
    <lineage>
        <taxon>Bacteria</taxon>
        <taxon>Pseudomonadati</taxon>
        <taxon>Pseudomonadota</taxon>
        <taxon>Gammaproteobacteria</taxon>
        <taxon>Oceanospirillales</taxon>
        <taxon>Oceanospirillaceae</taxon>
        <taxon>Neptunomonas</taxon>
    </lineage>
</organism>
<feature type="modified residue" description="4-aspartylphosphate" evidence="2">
    <location>
        <position position="309"/>
    </location>
</feature>
<name>A0A1N7N6Z1_9GAMM</name>
<evidence type="ECO:0000259" key="3">
    <source>
        <dbReference type="PROSITE" id="PS50110"/>
    </source>
</evidence>
<evidence type="ECO:0000313" key="5">
    <source>
        <dbReference type="Proteomes" id="UP000185999"/>
    </source>
</evidence>
<dbReference type="EMBL" id="FTOE01000008">
    <property type="protein sequence ID" value="SIS94173.1"/>
    <property type="molecule type" value="Genomic_DNA"/>
</dbReference>
<dbReference type="SUPFAM" id="SSF52172">
    <property type="entry name" value="CheY-like"/>
    <property type="match status" value="1"/>
</dbReference>
<dbReference type="SMART" id="SM00448">
    <property type="entry name" value="REC"/>
    <property type="match status" value="1"/>
</dbReference>
<evidence type="ECO:0000256" key="2">
    <source>
        <dbReference type="PROSITE-ProRule" id="PRU00169"/>
    </source>
</evidence>
<proteinExistence type="predicted"/>
<dbReference type="PROSITE" id="PS50110">
    <property type="entry name" value="RESPONSE_REGULATORY"/>
    <property type="match status" value="1"/>
</dbReference>
<dbReference type="OrthoDB" id="9802426at2"/>
<dbReference type="InterPro" id="IPR001789">
    <property type="entry name" value="Sig_transdc_resp-reg_receiver"/>
</dbReference>
<dbReference type="Gene3D" id="3.40.50.2300">
    <property type="match status" value="1"/>
</dbReference>
<dbReference type="InterPro" id="IPR050595">
    <property type="entry name" value="Bact_response_regulator"/>
</dbReference>
<keyword evidence="5" id="KW-1185">Reference proteome</keyword>
<dbReference type="Proteomes" id="UP000185999">
    <property type="component" value="Unassembled WGS sequence"/>
</dbReference>
<dbReference type="RefSeq" id="WP_054341144.1">
    <property type="nucleotide sequence ID" value="NZ_FTOE01000008.1"/>
</dbReference>
<reference evidence="5" key="1">
    <citation type="submission" date="2017-01" db="EMBL/GenBank/DDBJ databases">
        <authorList>
            <person name="Varghese N."/>
            <person name="Submissions S."/>
        </authorList>
    </citation>
    <scope>NUCLEOTIDE SEQUENCE [LARGE SCALE GENOMIC DNA]</scope>
    <source>
        <strain evidence="5">DSM 22306</strain>
    </source>
</reference>
<protein>
    <submittedName>
        <fullName evidence="4">Response regulator receiver domain-containing protein</fullName>
    </submittedName>
</protein>